<dbReference type="Proteomes" id="UP000516437">
    <property type="component" value="Chromosome 7"/>
</dbReference>
<dbReference type="PANTHER" id="PTHR27005">
    <property type="entry name" value="WALL-ASSOCIATED RECEPTOR KINASE-LIKE 21"/>
    <property type="match status" value="1"/>
</dbReference>
<proteinExistence type="predicted"/>
<dbReference type="InterPro" id="IPR011009">
    <property type="entry name" value="Kinase-like_dom_sf"/>
</dbReference>
<dbReference type="GO" id="GO:0005524">
    <property type="term" value="F:ATP binding"/>
    <property type="evidence" value="ECO:0007669"/>
    <property type="project" value="UniProtKB-KW"/>
</dbReference>
<dbReference type="PROSITE" id="PS50011">
    <property type="entry name" value="PROTEIN_KINASE_DOM"/>
    <property type="match status" value="1"/>
</dbReference>
<name>A0A6A1V406_9ROSI</name>
<keyword evidence="5" id="KW-1185">Reference proteome</keyword>
<dbReference type="EMBL" id="RXIC02000025">
    <property type="protein sequence ID" value="KAB1207381.1"/>
    <property type="molecule type" value="Genomic_DNA"/>
</dbReference>
<keyword evidence="4" id="KW-0418">Kinase</keyword>
<feature type="domain" description="Protein kinase" evidence="3">
    <location>
        <begin position="118"/>
        <end position="382"/>
    </location>
</feature>
<reference evidence="4 5" key="1">
    <citation type="journal article" date="2019" name="Plant Biotechnol. J.">
        <title>The red bayberry genome and genetic basis of sex determination.</title>
        <authorList>
            <person name="Jia H.M."/>
            <person name="Jia H.J."/>
            <person name="Cai Q.L."/>
            <person name="Wang Y."/>
            <person name="Zhao H.B."/>
            <person name="Yang W.F."/>
            <person name="Wang G.Y."/>
            <person name="Li Y.H."/>
            <person name="Zhan D.L."/>
            <person name="Shen Y.T."/>
            <person name="Niu Q.F."/>
            <person name="Chang L."/>
            <person name="Qiu J."/>
            <person name="Zhao L."/>
            <person name="Xie H.B."/>
            <person name="Fu W.Y."/>
            <person name="Jin J."/>
            <person name="Li X.W."/>
            <person name="Jiao Y."/>
            <person name="Zhou C.C."/>
            <person name="Tu T."/>
            <person name="Chai C.Y."/>
            <person name="Gao J.L."/>
            <person name="Fan L.J."/>
            <person name="van de Weg E."/>
            <person name="Wang J.Y."/>
            <person name="Gao Z.S."/>
        </authorList>
    </citation>
    <scope>NUCLEOTIDE SEQUENCE [LARGE SCALE GENOMIC DNA]</scope>
    <source>
        <tissue evidence="4">Leaves</tissue>
    </source>
</reference>
<keyword evidence="4" id="KW-0808">Transferase</keyword>
<evidence type="ECO:0000259" key="3">
    <source>
        <dbReference type="PROSITE" id="PS50011"/>
    </source>
</evidence>
<accession>A0A6A1V406</accession>
<dbReference type="AlphaFoldDB" id="A0A6A1V406"/>
<dbReference type="GO" id="GO:0005886">
    <property type="term" value="C:plasma membrane"/>
    <property type="evidence" value="ECO:0007669"/>
    <property type="project" value="TreeGrafter"/>
</dbReference>
<evidence type="ECO:0000313" key="4">
    <source>
        <dbReference type="EMBL" id="KAB1207381.1"/>
    </source>
</evidence>
<dbReference type="GO" id="GO:0007166">
    <property type="term" value="P:cell surface receptor signaling pathway"/>
    <property type="evidence" value="ECO:0007669"/>
    <property type="project" value="InterPro"/>
</dbReference>
<sequence length="382" mass="42974">MALFLRDLNHSWIEKALSAIVFKVLFDRLLPDCIQGVGEARVEGGLECLRMETDTSFLINGSMLLEDLIASSNGKCNPIRNFTADELIRATNNWDPRHVVQKCPLLPTWRPIFDELEFFHVDRVSVSVSCDIYWGCLDDRRVLVKKFTGVSSKDEVRSLVIRDIIIATQMSNHKNVLKLIGCCVQFPVPVLVHEYASNGPLNDQGGFGADEYLPWKTRLRIAKELANALTYLHSALRRPVVHRDVRPSCILLDHNLVPKLCNFALSITIPPNQSHASDDVKQTFGYTCLEDLVSGFVTEKSDVYSFGVLLLVFLTDVRYHVRSGAQSRIMDPKIVSEEGGEGQARQLKDFLALASACVQEKSEARPDMIDVANELMRIQKTI</sequence>
<dbReference type="Pfam" id="PF07714">
    <property type="entry name" value="PK_Tyr_Ser-Thr"/>
    <property type="match status" value="1"/>
</dbReference>
<keyword evidence="2" id="KW-0067">ATP-binding</keyword>
<evidence type="ECO:0000256" key="2">
    <source>
        <dbReference type="ARBA" id="ARBA00022840"/>
    </source>
</evidence>
<keyword evidence="1" id="KW-0547">Nucleotide-binding</keyword>
<dbReference type="PANTHER" id="PTHR27005:SF466">
    <property type="entry name" value="NON-FUNCTIONAL PSEUDOKINASE ZED1-LIKE"/>
    <property type="match status" value="1"/>
</dbReference>
<dbReference type="GO" id="GO:0004674">
    <property type="term" value="F:protein serine/threonine kinase activity"/>
    <property type="evidence" value="ECO:0007669"/>
    <property type="project" value="TreeGrafter"/>
</dbReference>
<protein>
    <submittedName>
        <fullName evidence="4">Wall-associated receptor kinase-like 1</fullName>
    </submittedName>
</protein>
<keyword evidence="4" id="KW-0675">Receptor</keyword>
<comment type="caution">
    <text evidence="4">The sequence shown here is derived from an EMBL/GenBank/DDBJ whole genome shotgun (WGS) entry which is preliminary data.</text>
</comment>
<dbReference type="Gene3D" id="1.10.510.10">
    <property type="entry name" value="Transferase(Phosphotransferase) domain 1"/>
    <property type="match status" value="1"/>
</dbReference>
<evidence type="ECO:0000256" key="1">
    <source>
        <dbReference type="ARBA" id="ARBA00022741"/>
    </source>
</evidence>
<dbReference type="InterPro" id="IPR001245">
    <property type="entry name" value="Ser-Thr/Tyr_kinase_cat_dom"/>
</dbReference>
<gene>
    <name evidence="4" type="ORF">CJ030_MR7G017436</name>
</gene>
<dbReference type="Gene3D" id="3.30.200.20">
    <property type="entry name" value="Phosphorylase Kinase, domain 1"/>
    <property type="match status" value="1"/>
</dbReference>
<dbReference type="OrthoDB" id="75710at2759"/>
<organism evidence="4 5">
    <name type="scientific">Morella rubra</name>
    <name type="common">Chinese bayberry</name>
    <dbReference type="NCBI Taxonomy" id="262757"/>
    <lineage>
        <taxon>Eukaryota</taxon>
        <taxon>Viridiplantae</taxon>
        <taxon>Streptophyta</taxon>
        <taxon>Embryophyta</taxon>
        <taxon>Tracheophyta</taxon>
        <taxon>Spermatophyta</taxon>
        <taxon>Magnoliopsida</taxon>
        <taxon>eudicotyledons</taxon>
        <taxon>Gunneridae</taxon>
        <taxon>Pentapetalae</taxon>
        <taxon>rosids</taxon>
        <taxon>fabids</taxon>
        <taxon>Fagales</taxon>
        <taxon>Myricaceae</taxon>
        <taxon>Morella</taxon>
    </lineage>
</organism>
<dbReference type="SUPFAM" id="SSF56112">
    <property type="entry name" value="Protein kinase-like (PK-like)"/>
    <property type="match status" value="1"/>
</dbReference>
<evidence type="ECO:0000313" key="5">
    <source>
        <dbReference type="Proteomes" id="UP000516437"/>
    </source>
</evidence>
<dbReference type="InterPro" id="IPR000719">
    <property type="entry name" value="Prot_kinase_dom"/>
</dbReference>
<dbReference type="InterPro" id="IPR045274">
    <property type="entry name" value="WAK-like"/>
</dbReference>